<dbReference type="HOGENOM" id="CLU_839907_0_0_1"/>
<feature type="transmembrane region" description="Helical" evidence="6">
    <location>
        <begin position="108"/>
        <end position="127"/>
    </location>
</feature>
<dbReference type="GeneID" id="8439008"/>
<dbReference type="eggNOG" id="KOG0255">
    <property type="taxonomic scope" value="Eukaryota"/>
</dbReference>
<dbReference type="InParanoid" id="C4JNJ1"/>
<dbReference type="VEuPathDB" id="FungiDB:UREG_02989"/>
<accession>C4JNJ1</accession>
<sequence length="331" mass="37249">MTLATLVSFSQAVGPLALPPMFPKLMEEFNCDLAGAVQFTGGAHRNHIRPPSRADLLDTTQPQIITDVMFLHERGAYNTLYFTTYFGALMVGPIIAGPMTDYLHWRHFWWLNVALLAAVNIALIFLFPETKWHRAHPDELANSDQASSKGGVIEKESETPSATTVEGVSEAQMEKGNVSRTETQADPYLGKGSPSKKQFKLWQINESPLKTMLIDFWTPWKLHAFPIVELGGIHCVLVGFGFPRCQFNPEPELRRTAVQLFSTGCRLHQLCDFDRCLHRSLYQWPLVGLDLHACYEEEQRHPRARDETAGSDSVCYCRNCLQFGGCFGISI</sequence>
<comment type="subcellular location">
    <subcellularLocation>
        <location evidence="1">Membrane</location>
        <topology evidence="1">Multi-pass membrane protein</topology>
    </subcellularLocation>
</comment>
<dbReference type="GO" id="GO:0005886">
    <property type="term" value="C:plasma membrane"/>
    <property type="evidence" value="ECO:0007669"/>
    <property type="project" value="TreeGrafter"/>
</dbReference>
<keyword evidence="4 6" id="KW-0472">Membrane</keyword>
<keyword evidence="2 6" id="KW-0812">Transmembrane</keyword>
<evidence type="ECO:0000256" key="6">
    <source>
        <dbReference type="SAM" id="Phobius"/>
    </source>
</evidence>
<evidence type="ECO:0000313" key="7">
    <source>
        <dbReference type="EMBL" id="EEP78144.1"/>
    </source>
</evidence>
<reference evidence="8" key="1">
    <citation type="journal article" date="2009" name="Genome Res.">
        <title>Comparative genomic analyses of the human fungal pathogens Coccidioides and their relatives.</title>
        <authorList>
            <person name="Sharpton T.J."/>
            <person name="Stajich J.E."/>
            <person name="Rounsley S.D."/>
            <person name="Gardner M.J."/>
            <person name="Wortman J.R."/>
            <person name="Jordar V.S."/>
            <person name="Maiti R."/>
            <person name="Kodira C.D."/>
            <person name="Neafsey D.E."/>
            <person name="Zeng Q."/>
            <person name="Hung C.-Y."/>
            <person name="McMahan C."/>
            <person name="Muszewska A."/>
            <person name="Grynberg M."/>
            <person name="Mandel M.A."/>
            <person name="Kellner E.M."/>
            <person name="Barker B.M."/>
            <person name="Galgiani J.N."/>
            <person name="Orbach M.J."/>
            <person name="Kirkland T.N."/>
            <person name="Cole G.T."/>
            <person name="Henn M.R."/>
            <person name="Birren B.W."/>
            <person name="Taylor J.W."/>
        </authorList>
    </citation>
    <scope>NUCLEOTIDE SEQUENCE [LARGE SCALE GENOMIC DNA]</scope>
    <source>
        <strain evidence="8">UAMH 1704</strain>
    </source>
</reference>
<evidence type="ECO:0000256" key="3">
    <source>
        <dbReference type="ARBA" id="ARBA00022989"/>
    </source>
</evidence>
<dbReference type="EMBL" id="CH476616">
    <property type="protein sequence ID" value="EEP78144.1"/>
    <property type="molecule type" value="Genomic_DNA"/>
</dbReference>
<dbReference type="OrthoDB" id="2585655at2759"/>
<keyword evidence="8" id="KW-1185">Reference proteome</keyword>
<evidence type="ECO:0000256" key="4">
    <source>
        <dbReference type="ARBA" id="ARBA00023136"/>
    </source>
</evidence>
<evidence type="ECO:0008006" key="9">
    <source>
        <dbReference type="Google" id="ProtNLM"/>
    </source>
</evidence>
<keyword evidence="3 6" id="KW-1133">Transmembrane helix</keyword>
<dbReference type="InterPro" id="IPR036259">
    <property type="entry name" value="MFS_trans_sf"/>
</dbReference>
<dbReference type="PANTHER" id="PTHR23502">
    <property type="entry name" value="MAJOR FACILITATOR SUPERFAMILY"/>
    <property type="match status" value="1"/>
</dbReference>
<evidence type="ECO:0000313" key="8">
    <source>
        <dbReference type="Proteomes" id="UP000002058"/>
    </source>
</evidence>
<dbReference type="Gene3D" id="1.20.1250.20">
    <property type="entry name" value="MFS general substrate transporter like domains"/>
    <property type="match status" value="1"/>
</dbReference>
<feature type="region of interest" description="Disordered" evidence="5">
    <location>
        <begin position="139"/>
        <end position="194"/>
    </location>
</feature>
<feature type="transmembrane region" description="Helical" evidence="6">
    <location>
        <begin position="79"/>
        <end position="96"/>
    </location>
</feature>
<proteinExistence type="predicted"/>
<dbReference type="RefSeq" id="XP_002543473.1">
    <property type="nucleotide sequence ID" value="XM_002543427.1"/>
</dbReference>
<evidence type="ECO:0000256" key="5">
    <source>
        <dbReference type="SAM" id="MobiDB-lite"/>
    </source>
</evidence>
<dbReference type="Proteomes" id="UP000002058">
    <property type="component" value="Unassembled WGS sequence"/>
</dbReference>
<organism evidence="7 8">
    <name type="scientific">Uncinocarpus reesii (strain UAMH 1704)</name>
    <dbReference type="NCBI Taxonomy" id="336963"/>
    <lineage>
        <taxon>Eukaryota</taxon>
        <taxon>Fungi</taxon>
        <taxon>Dikarya</taxon>
        <taxon>Ascomycota</taxon>
        <taxon>Pezizomycotina</taxon>
        <taxon>Eurotiomycetes</taxon>
        <taxon>Eurotiomycetidae</taxon>
        <taxon>Onygenales</taxon>
        <taxon>Onygenaceae</taxon>
        <taxon>Uncinocarpus</taxon>
    </lineage>
</organism>
<dbReference type="SUPFAM" id="SSF103473">
    <property type="entry name" value="MFS general substrate transporter"/>
    <property type="match status" value="1"/>
</dbReference>
<protein>
    <recommendedName>
        <fullName evidence="9">Major facilitator superfamily (MFS) profile domain-containing protein</fullName>
    </recommendedName>
</protein>
<evidence type="ECO:0000256" key="2">
    <source>
        <dbReference type="ARBA" id="ARBA00022692"/>
    </source>
</evidence>
<dbReference type="GO" id="GO:0022857">
    <property type="term" value="F:transmembrane transporter activity"/>
    <property type="evidence" value="ECO:0007669"/>
    <property type="project" value="TreeGrafter"/>
</dbReference>
<dbReference type="AlphaFoldDB" id="C4JNJ1"/>
<gene>
    <name evidence="7" type="ORF">UREG_02989</name>
</gene>
<evidence type="ECO:0000256" key="1">
    <source>
        <dbReference type="ARBA" id="ARBA00004141"/>
    </source>
</evidence>
<name>C4JNJ1_UNCRE</name>
<dbReference type="PANTHER" id="PTHR23502:SF149">
    <property type="entry name" value="TRANSPORTER, PUTATIVE-RELATED"/>
    <property type="match status" value="1"/>
</dbReference>
<dbReference type="KEGG" id="ure:UREG_02989"/>